<comment type="caution">
    <text evidence="2">The sequence shown here is derived from an EMBL/GenBank/DDBJ whole genome shotgun (WGS) entry which is preliminary data.</text>
</comment>
<feature type="chain" id="PRO_5047207253" evidence="1">
    <location>
        <begin position="19"/>
        <end position="100"/>
    </location>
</feature>
<dbReference type="RefSeq" id="XP_066698256.1">
    <property type="nucleotide sequence ID" value="XM_066845858.1"/>
</dbReference>
<name>A0ABR1Q8A1_9PEZI</name>
<evidence type="ECO:0000313" key="3">
    <source>
        <dbReference type="Proteomes" id="UP001391051"/>
    </source>
</evidence>
<keyword evidence="1" id="KW-0732">Signal</keyword>
<protein>
    <submittedName>
        <fullName evidence="2">Uncharacterized protein</fullName>
    </submittedName>
</protein>
<evidence type="ECO:0000256" key="1">
    <source>
        <dbReference type="SAM" id="SignalP"/>
    </source>
</evidence>
<dbReference type="Proteomes" id="UP001391051">
    <property type="component" value="Unassembled WGS sequence"/>
</dbReference>
<organism evidence="2 3">
    <name type="scientific">Apiospora aurea</name>
    <dbReference type="NCBI Taxonomy" id="335848"/>
    <lineage>
        <taxon>Eukaryota</taxon>
        <taxon>Fungi</taxon>
        <taxon>Dikarya</taxon>
        <taxon>Ascomycota</taxon>
        <taxon>Pezizomycotina</taxon>
        <taxon>Sordariomycetes</taxon>
        <taxon>Xylariomycetidae</taxon>
        <taxon>Amphisphaeriales</taxon>
        <taxon>Apiosporaceae</taxon>
        <taxon>Apiospora</taxon>
    </lineage>
</organism>
<evidence type="ECO:0000313" key="2">
    <source>
        <dbReference type="EMBL" id="KAK7948750.1"/>
    </source>
</evidence>
<sequence>MQFSTLAVLLVSAGLAAALNPIGNLHPDGECKSKNWNPLYLNECQDVENIGSIKINAPGFNCYAHKTTGCLDAGKLVKVNEGCHPITEFPDAKAVRCRSL</sequence>
<gene>
    <name evidence="2" type="ORF">PG986_009636</name>
</gene>
<accession>A0ABR1Q8A1</accession>
<keyword evidence="3" id="KW-1185">Reference proteome</keyword>
<reference evidence="2 3" key="1">
    <citation type="submission" date="2023-01" db="EMBL/GenBank/DDBJ databases">
        <title>Analysis of 21 Apiospora genomes using comparative genomics revels a genus with tremendous synthesis potential of carbohydrate active enzymes and secondary metabolites.</title>
        <authorList>
            <person name="Sorensen T."/>
        </authorList>
    </citation>
    <scope>NUCLEOTIDE SEQUENCE [LARGE SCALE GENOMIC DNA]</scope>
    <source>
        <strain evidence="2 3">CBS 24483</strain>
    </source>
</reference>
<proteinExistence type="predicted"/>
<feature type="signal peptide" evidence="1">
    <location>
        <begin position="1"/>
        <end position="18"/>
    </location>
</feature>
<dbReference type="EMBL" id="JAQQWE010000006">
    <property type="protein sequence ID" value="KAK7948750.1"/>
    <property type="molecule type" value="Genomic_DNA"/>
</dbReference>
<dbReference type="GeneID" id="92078920"/>